<evidence type="ECO:0000256" key="1">
    <source>
        <dbReference type="ARBA" id="ARBA00022723"/>
    </source>
</evidence>
<evidence type="ECO:0000256" key="4">
    <source>
        <dbReference type="PROSITE-ProRule" id="PRU00723"/>
    </source>
</evidence>
<reference evidence="8" key="1">
    <citation type="journal article" date="2012" name="PLoS Genet.">
        <title>The genomes of the fungal plant pathogens Cladosporium fulvum and Dothistroma septosporum reveal adaptation to different hosts and lifestyles but also signatures of common ancestry.</title>
        <authorList>
            <person name="de Wit P.J.G.M."/>
            <person name="van der Burgt A."/>
            <person name="Oekmen B."/>
            <person name="Stergiopoulos I."/>
            <person name="Abd-Elsalam K.A."/>
            <person name="Aerts A.L."/>
            <person name="Bahkali A.H."/>
            <person name="Beenen H.G."/>
            <person name="Chettri P."/>
            <person name="Cox M.P."/>
            <person name="Datema E."/>
            <person name="de Vries R.P."/>
            <person name="Dhillon B."/>
            <person name="Ganley A.R."/>
            <person name="Griffiths S.A."/>
            <person name="Guo Y."/>
            <person name="Hamelin R.C."/>
            <person name="Henrissat B."/>
            <person name="Kabir M.S."/>
            <person name="Jashni M.K."/>
            <person name="Kema G."/>
            <person name="Klaubauf S."/>
            <person name="Lapidus A."/>
            <person name="Levasseur A."/>
            <person name="Lindquist E."/>
            <person name="Mehrabi R."/>
            <person name="Ohm R.A."/>
            <person name="Owen T.J."/>
            <person name="Salamov A."/>
            <person name="Schwelm A."/>
            <person name="Schijlen E."/>
            <person name="Sun H."/>
            <person name="van den Burg H.A."/>
            <person name="van Ham R.C.H.J."/>
            <person name="Zhang S."/>
            <person name="Goodwin S.B."/>
            <person name="Grigoriev I.V."/>
            <person name="Collemare J."/>
            <person name="Bradshaw R.E."/>
        </authorList>
    </citation>
    <scope>NUCLEOTIDE SEQUENCE [LARGE SCALE GENOMIC DNA]</scope>
    <source>
        <strain evidence="8">NZE10 / CBS 128990</strain>
    </source>
</reference>
<dbReference type="PROSITE" id="PS50103">
    <property type="entry name" value="ZF_C3H1"/>
    <property type="match status" value="1"/>
</dbReference>
<organism evidence="7 8">
    <name type="scientific">Dothistroma septosporum (strain NZE10 / CBS 128990)</name>
    <name type="common">Red band needle blight fungus</name>
    <name type="synonym">Mycosphaerella pini</name>
    <dbReference type="NCBI Taxonomy" id="675120"/>
    <lineage>
        <taxon>Eukaryota</taxon>
        <taxon>Fungi</taxon>
        <taxon>Dikarya</taxon>
        <taxon>Ascomycota</taxon>
        <taxon>Pezizomycotina</taxon>
        <taxon>Dothideomycetes</taxon>
        <taxon>Dothideomycetidae</taxon>
        <taxon>Mycosphaerellales</taxon>
        <taxon>Mycosphaerellaceae</taxon>
        <taxon>Dothistroma</taxon>
    </lineage>
</organism>
<accession>M2XI06</accession>
<feature type="compositionally biased region" description="Basic and acidic residues" evidence="5">
    <location>
        <begin position="132"/>
        <end position="155"/>
    </location>
</feature>
<keyword evidence="1 4" id="KW-0479">Metal-binding</keyword>
<keyword evidence="3 4" id="KW-0862">Zinc</keyword>
<keyword evidence="8" id="KW-1185">Reference proteome</keyword>
<dbReference type="AlphaFoldDB" id="M2XI06"/>
<protein>
    <recommendedName>
        <fullName evidence="6">C3H1-type domain-containing protein</fullName>
    </recommendedName>
</protein>
<dbReference type="HOGENOM" id="CLU_849985_0_0_1"/>
<dbReference type="InterPro" id="IPR000571">
    <property type="entry name" value="Znf_CCCH"/>
</dbReference>
<dbReference type="GO" id="GO:0008270">
    <property type="term" value="F:zinc ion binding"/>
    <property type="evidence" value="ECO:0007669"/>
    <property type="project" value="UniProtKB-KW"/>
</dbReference>
<feature type="domain" description="C3H1-type" evidence="6">
    <location>
        <begin position="235"/>
        <end position="263"/>
    </location>
</feature>
<reference evidence="7 8" key="2">
    <citation type="journal article" date="2012" name="PLoS Pathog.">
        <title>Diverse lifestyles and strategies of plant pathogenesis encoded in the genomes of eighteen Dothideomycetes fungi.</title>
        <authorList>
            <person name="Ohm R.A."/>
            <person name="Feau N."/>
            <person name="Henrissat B."/>
            <person name="Schoch C.L."/>
            <person name="Horwitz B.A."/>
            <person name="Barry K.W."/>
            <person name="Condon B.J."/>
            <person name="Copeland A.C."/>
            <person name="Dhillon B."/>
            <person name="Glaser F."/>
            <person name="Hesse C.N."/>
            <person name="Kosti I."/>
            <person name="LaButti K."/>
            <person name="Lindquist E.A."/>
            <person name="Lucas S."/>
            <person name="Salamov A.A."/>
            <person name="Bradshaw R.E."/>
            <person name="Ciuffetti L."/>
            <person name="Hamelin R.C."/>
            <person name="Kema G.H.J."/>
            <person name="Lawrence C."/>
            <person name="Scott J.A."/>
            <person name="Spatafora J.W."/>
            <person name="Turgeon B.G."/>
            <person name="de Wit P.J.G.M."/>
            <person name="Zhong S."/>
            <person name="Goodwin S.B."/>
            <person name="Grigoriev I.V."/>
        </authorList>
    </citation>
    <scope>NUCLEOTIDE SEQUENCE [LARGE SCALE GENOMIC DNA]</scope>
    <source>
        <strain evidence="8">NZE10 / CBS 128990</strain>
    </source>
</reference>
<feature type="zinc finger region" description="C3H1-type" evidence="4">
    <location>
        <begin position="235"/>
        <end position="263"/>
    </location>
</feature>
<evidence type="ECO:0000256" key="3">
    <source>
        <dbReference type="ARBA" id="ARBA00022833"/>
    </source>
</evidence>
<dbReference type="EMBL" id="KB446545">
    <property type="protein sequence ID" value="EME39102.1"/>
    <property type="molecule type" value="Genomic_DNA"/>
</dbReference>
<evidence type="ECO:0000256" key="2">
    <source>
        <dbReference type="ARBA" id="ARBA00022771"/>
    </source>
</evidence>
<feature type="region of interest" description="Disordered" evidence="5">
    <location>
        <begin position="88"/>
        <end position="194"/>
    </location>
</feature>
<evidence type="ECO:0000256" key="5">
    <source>
        <dbReference type="SAM" id="MobiDB-lite"/>
    </source>
</evidence>
<proteinExistence type="predicted"/>
<feature type="region of interest" description="Disordered" evidence="5">
    <location>
        <begin position="1"/>
        <end position="34"/>
    </location>
</feature>
<feature type="compositionally biased region" description="Polar residues" evidence="5">
    <location>
        <begin position="178"/>
        <end position="188"/>
    </location>
</feature>
<sequence>MNYGQHRTSKGDKDSLRATKQQRTRDDKPRAIRDTLDDVRKARERIAEWERQIAADKQYFRHYQEWLDKDFERVDRGEFSVTEEIAKAIRMRRGNEPKPSTDGDHEMDGLRELPFAANSTEEDSEEPAAADTRTDGEKPEATRPEGEEPEGNKDGDEMDVENGDSARQATPEPVPKQVTFQNIPNFGTNAWADDEKLKEVPPYVPMDKSEGRPASFTAKLAEQPAPKPGPVRPEERKDFACEFYWTRGYCKLGDRCPWAHEWKGAFMGQKLLREAWQRRVNLPPYTVTAIQGFHARNKIRKDQAASFERRTHIGSGKKRDHGAFGCG</sequence>
<evidence type="ECO:0000259" key="6">
    <source>
        <dbReference type="PROSITE" id="PS50103"/>
    </source>
</evidence>
<feature type="compositionally biased region" description="Basic and acidic residues" evidence="5">
    <location>
        <begin position="9"/>
        <end position="34"/>
    </location>
</feature>
<evidence type="ECO:0000313" key="8">
    <source>
        <dbReference type="Proteomes" id="UP000016933"/>
    </source>
</evidence>
<evidence type="ECO:0000313" key="7">
    <source>
        <dbReference type="EMBL" id="EME39102.1"/>
    </source>
</evidence>
<keyword evidence="2 4" id="KW-0863">Zinc-finger</keyword>
<feature type="compositionally biased region" description="Basic and acidic residues" evidence="5">
    <location>
        <begin position="93"/>
        <end position="111"/>
    </location>
</feature>
<dbReference type="SUPFAM" id="SSF90229">
    <property type="entry name" value="CCCH zinc finger"/>
    <property type="match status" value="1"/>
</dbReference>
<dbReference type="InterPro" id="IPR036855">
    <property type="entry name" value="Znf_CCCH_sf"/>
</dbReference>
<name>M2XI06_DOTSN</name>
<dbReference type="Proteomes" id="UP000016933">
    <property type="component" value="Unassembled WGS sequence"/>
</dbReference>
<gene>
    <name evidence="7" type="ORF">DOTSEDRAFT_28290</name>
</gene>